<evidence type="ECO:0000256" key="1">
    <source>
        <dbReference type="SAM" id="MobiDB-lite"/>
    </source>
</evidence>
<gene>
    <name evidence="2" type="ORF">SORBI_3004G015600</name>
</gene>
<evidence type="ECO:0000313" key="2">
    <source>
        <dbReference type="EMBL" id="KXG29311.1"/>
    </source>
</evidence>
<protein>
    <submittedName>
        <fullName evidence="2">Uncharacterized protein</fullName>
    </submittedName>
</protein>
<organism evidence="2 3">
    <name type="scientific">Sorghum bicolor</name>
    <name type="common">Sorghum</name>
    <name type="synonym">Sorghum vulgare</name>
    <dbReference type="NCBI Taxonomy" id="4558"/>
    <lineage>
        <taxon>Eukaryota</taxon>
        <taxon>Viridiplantae</taxon>
        <taxon>Streptophyta</taxon>
        <taxon>Embryophyta</taxon>
        <taxon>Tracheophyta</taxon>
        <taxon>Spermatophyta</taxon>
        <taxon>Magnoliopsida</taxon>
        <taxon>Liliopsida</taxon>
        <taxon>Poales</taxon>
        <taxon>Poaceae</taxon>
        <taxon>PACMAD clade</taxon>
        <taxon>Panicoideae</taxon>
        <taxon>Andropogonodae</taxon>
        <taxon>Andropogoneae</taxon>
        <taxon>Sorghinae</taxon>
        <taxon>Sorghum</taxon>
    </lineage>
</organism>
<dbReference type="AlphaFoldDB" id="A0A194YM96"/>
<reference evidence="2 3" key="1">
    <citation type="journal article" date="2009" name="Nature">
        <title>The Sorghum bicolor genome and the diversification of grasses.</title>
        <authorList>
            <person name="Paterson A.H."/>
            <person name="Bowers J.E."/>
            <person name="Bruggmann R."/>
            <person name="Dubchak I."/>
            <person name="Grimwood J."/>
            <person name="Gundlach H."/>
            <person name="Haberer G."/>
            <person name="Hellsten U."/>
            <person name="Mitros T."/>
            <person name="Poliakov A."/>
            <person name="Schmutz J."/>
            <person name="Spannagl M."/>
            <person name="Tang H."/>
            <person name="Wang X."/>
            <person name="Wicker T."/>
            <person name="Bharti A.K."/>
            <person name="Chapman J."/>
            <person name="Feltus F.A."/>
            <person name="Gowik U."/>
            <person name="Grigoriev I.V."/>
            <person name="Lyons E."/>
            <person name="Maher C.A."/>
            <person name="Martis M."/>
            <person name="Narechania A."/>
            <person name="Otillar R.P."/>
            <person name="Penning B.W."/>
            <person name="Salamov A.A."/>
            <person name="Wang Y."/>
            <person name="Zhang L."/>
            <person name="Carpita N.C."/>
            <person name="Freeling M."/>
            <person name="Gingle A.R."/>
            <person name="Hash C.T."/>
            <person name="Keller B."/>
            <person name="Klein P."/>
            <person name="Kresovich S."/>
            <person name="McCann M.C."/>
            <person name="Ming R."/>
            <person name="Peterson D.G."/>
            <person name="Mehboob-ur-Rahman"/>
            <person name="Ware D."/>
            <person name="Westhoff P."/>
            <person name="Mayer K.F."/>
            <person name="Messing J."/>
            <person name="Rokhsar D.S."/>
        </authorList>
    </citation>
    <scope>NUCLEOTIDE SEQUENCE [LARGE SCALE GENOMIC DNA]</scope>
    <source>
        <strain evidence="3">cv. BTx623</strain>
    </source>
</reference>
<dbReference type="EMBL" id="CM000763">
    <property type="protein sequence ID" value="KXG29311.1"/>
    <property type="molecule type" value="Genomic_DNA"/>
</dbReference>
<feature type="compositionally biased region" description="Pro residues" evidence="1">
    <location>
        <begin position="1"/>
        <end position="27"/>
    </location>
</feature>
<name>A0A194YM96_SORBI</name>
<feature type="region of interest" description="Disordered" evidence="1">
    <location>
        <begin position="1"/>
        <end position="88"/>
    </location>
</feature>
<dbReference type="InParanoid" id="A0A194YM96"/>
<reference evidence="3" key="2">
    <citation type="journal article" date="2018" name="Plant J.">
        <title>The Sorghum bicolor reference genome: improved assembly, gene annotations, a transcriptome atlas, and signatures of genome organization.</title>
        <authorList>
            <person name="McCormick R.F."/>
            <person name="Truong S.K."/>
            <person name="Sreedasyam A."/>
            <person name="Jenkins J."/>
            <person name="Shu S."/>
            <person name="Sims D."/>
            <person name="Kennedy M."/>
            <person name="Amirebrahimi M."/>
            <person name="Weers B.D."/>
            <person name="McKinley B."/>
            <person name="Mattison A."/>
            <person name="Morishige D.T."/>
            <person name="Grimwood J."/>
            <person name="Schmutz J."/>
            <person name="Mullet J.E."/>
        </authorList>
    </citation>
    <scope>NUCLEOTIDE SEQUENCE [LARGE SCALE GENOMIC DNA]</scope>
    <source>
        <strain evidence="3">cv. BTx623</strain>
    </source>
</reference>
<dbReference type="Proteomes" id="UP000000768">
    <property type="component" value="Chromosome 4"/>
</dbReference>
<keyword evidence="3" id="KW-1185">Reference proteome</keyword>
<dbReference type="Gramene" id="KXG29311">
    <property type="protein sequence ID" value="KXG29311"/>
    <property type="gene ID" value="SORBI_3004G015600"/>
</dbReference>
<proteinExistence type="predicted"/>
<evidence type="ECO:0000313" key="3">
    <source>
        <dbReference type="Proteomes" id="UP000000768"/>
    </source>
</evidence>
<accession>A0A194YM96</accession>
<sequence length="88" mass="9724">MEAYHPPPTPLPALLPVAPPRRPPPLRLQPHPCRPRPRAREQSLPPPAGVAPCRGRGRGRPCSRCWRAGSSRVPPASRGKGRQRPEIR</sequence>